<sequence length="156" mass="17370">MVYQAQNGDDEVKAMHAAIEQHCRDCMNAVNTRNLDANSYPWTSVSPNFRMLNPTGLRKQAVSRADALDDLRRINEANPQHHIRIAEVTVNMRQKDGEKIAEVFMNAEATGLPGLGEGVARKTVAKFEYRPIDGQWMTVSESTMDGMGAFMDPSQA</sequence>
<evidence type="ECO:0008006" key="3">
    <source>
        <dbReference type="Google" id="ProtNLM"/>
    </source>
</evidence>
<evidence type="ECO:0000313" key="1">
    <source>
        <dbReference type="EMBL" id="KAF7187836.1"/>
    </source>
</evidence>
<dbReference type="InterPro" id="IPR032710">
    <property type="entry name" value="NTF2-like_dom_sf"/>
</dbReference>
<comment type="caution">
    <text evidence="1">The sequence shown here is derived from an EMBL/GenBank/DDBJ whole genome shotgun (WGS) entry which is preliminary data.</text>
</comment>
<accession>A0A8H6RD45</accession>
<proteinExistence type="predicted"/>
<name>A0A8H6RD45_9PEZI</name>
<dbReference type="SUPFAM" id="SSF54427">
    <property type="entry name" value="NTF2-like"/>
    <property type="match status" value="1"/>
</dbReference>
<dbReference type="AlphaFoldDB" id="A0A8H6RD45"/>
<dbReference type="Proteomes" id="UP000660729">
    <property type="component" value="Unassembled WGS sequence"/>
</dbReference>
<evidence type="ECO:0000313" key="2">
    <source>
        <dbReference type="Proteomes" id="UP000660729"/>
    </source>
</evidence>
<reference evidence="1" key="1">
    <citation type="submission" date="2020-04" db="EMBL/GenBank/DDBJ databases">
        <title>Draft genome resource of the tomato pathogen Pseudocercospora fuligena.</title>
        <authorList>
            <person name="Zaccaron A."/>
        </authorList>
    </citation>
    <scope>NUCLEOTIDE SEQUENCE</scope>
    <source>
        <strain evidence="1">PF001</strain>
    </source>
</reference>
<dbReference type="EMBL" id="JABCIY010000219">
    <property type="protein sequence ID" value="KAF7187836.1"/>
    <property type="molecule type" value="Genomic_DNA"/>
</dbReference>
<dbReference type="Gene3D" id="3.10.450.50">
    <property type="match status" value="1"/>
</dbReference>
<gene>
    <name evidence="1" type="ORF">HII31_10736</name>
</gene>
<dbReference type="OrthoDB" id="3644271at2759"/>
<protein>
    <recommendedName>
        <fullName evidence="3">SnoaL-like domain-containing protein</fullName>
    </recommendedName>
</protein>
<keyword evidence="2" id="KW-1185">Reference proteome</keyword>
<organism evidence="1 2">
    <name type="scientific">Pseudocercospora fuligena</name>
    <dbReference type="NCBI Taxonomy" id="685502"/>
    <lineage>
        <taxon>Eukaryota</taxon>
        <taxon>Fungi</taxon>
        <taxon>Dikarya</taxon>
        <taxon>Ascomycota</taxon>
        <taxon>Pezizomycotina</taxon>
        <taxon>Dothideomycetes</taxon>
        <taxon>Dothideomycetidae</taxon>
        <taxon>Mycosphaerellales</taxon>
        <taxon>Mycosphaerellaceae</taxon>
        <taxon>Pseudocercospora</taxon>
    </lineage>
</organism>